<protein>
    <recommendedName>
        <fullName evidence="2">DUF6535 domain-containing protein</fullName>
    </recommendedName>
</protein>
<dbReference type="GeneID" id="63691041"/>
<dbReference type="RefSeq" id="XP_040623899.1">
    <property type="nucleotide sequence ID" value="XM_040775979.1"/>
</dbReference>
<keyword evidence="1" id="KW-0812">Transmembrane</keyword>
<keyword evidence="1" id="KW-1133">Transmembrane helix</keyword>
<keyword evidence="4" id="KW-1185">Reference proteome</keyword>
<dbReference type="HOGENOM" id="CLU_134797_0_0_1"/>
<feature type="transmembrane region" description="Helical" evidence="1">
    <location>
        <begin position="86"/>
        <end position="109"/>
    </location>
</feature>
<dbReference type="EMBL" id="JH795879">
    <property type="protein sequence ID" value="EJT97001.1"/>
    <property type="molecule type" value="Genomic_DNA"/>
</dbReference>
<accession>M5FUQ4</accession>
<proteinExistence type="predicted"/>
<name>M5FUQ4_DACPD</name>
<dbReference type="Pfam" id="PF20153">
    <property type="entry name" value="DUF6535"/>
    <property type="match status" value="1"/>
</dbReference>
<evidence type="ECO:0000259" key="2">
    <source>
        <dbReference type="Pfam" id="PF20153"/>
    </source>
</evidence>
<dbReference type="OrthoDB" id="3219854at2759"/>
<dbReference type="OMA" id="VIINQLW"/>
<dbReference type="InterPro" id="IPR045338">
    <property type="entry name" value="DUF6535"/>
</dbReference>
<dbReference type="Proteomes" id="UP000030653">
    <property type="component" value="Unassembled WGS sequence"/>
</dbReference>
<gene>
    <name evidence="3" type="ORF">DACRYDRAFT_72749</name>
</gene>
<evidence type="ECO:0000313" key="4">
    <source>
        <dbReference type="Proteomes" id="UP000030653"/>
    </source>
</evidence>
<feature type="domain" description="DUF6535" evidence="2">
    <location>
        <begin position="2"/>
        <end position="76"/>
    </location>
</feature>
<keyword evidence="1" id="KW-0472">Membrane</keyword>
<organism evidence="3 4">
    <name type="scientific">Dacryopinax primogenitus (strain DJM 731)</name>
    <name type="common">Brown rot fungus</name>
    <dbReference type="NCBI Taxonomy" id="1858805"/>
    <lineage>
        <taxon>Eukaryota</taxon>
        <taxon>Fungi</taxon>
        <taxon>Dikarya</taxon>
        <taxon>Basidiomycota</taxon>
        <taxon>Agaricomycotina</taxon>
        <taxon>Dacrymycetes</taxon>
        <taxon>Dacrymycetales</taxon>
        <taxon>Dacrymycetaceae</taxon>
        <taxon>Dacryopinax</taxon>
    </lineage>
</organism>
<feature type="transmembrane region" description="Helical" evidence="1">
    <location>
        <begin position="57"/>
        <end position="74"/>
    </location>
</feature>
<reference evidence="3 4" key="1">
    <citation type="journal article" date="2012" name="Science">
        <title>The Paleozoic origin of enzymatic lignin decomposition reconstructed from 31 fungal genomes.</title>
        <authorList>
            <person name="Floudas D."/>
            <person name="Binder M."/>
            <person name="Riley R."/>
            <person name="Barry K."/>
            <person name="Blanchette R.A."/>
            <person name="Henrissat B."/>
            <person name="Martinez A.T."/>
            <person name="Otillar R."/>
            <person name="Spatafora J.W."/>
            <person name="Yadav J.S."/>
            <person name="Aerts A."/>
            <person name="Benoit I."/>
            <person name="Boyd A."/>
            <person name="Carlson A."/>
            <person name="Copeland A."/>
            <person name="Coutinho P.M."/>
            <person name="de Vries R.P."/>
            <person name="Ferreira P."/>
            <person name="Findley K."/>
            <person name="Foster B."/>
            <person name="Gaskell J."/>
            <person name="Glotzer D."/>
            <person name="Gorecki P."/>
            <person name="Heitman J."/>
            <person name="Hesse C."/>
            <person name="Hori C."/>
            <person name="Igarashi K."/>
            <person name="Jurgens J.A."/>
            <person name="Kallen N."/>
            <person name="Kersten P."/>
            <person name="Kohler A."/>
            <person name="Kuees U."/>
            <person name="Kumar T.K.A."/>
            <person name="Kuo A."/>
            <person name="LaButti K."/>
            <person name="Larrondo L.F."/>
            <person name="Lindquist E."/>
            <person name="Ling A."/>
            <person name="Lombard V."/>
            <person name="Lucas S."/>
            <person name="Lundell T."/>
            <person name="Martin R."/>
            <person name="McLaughlin D.J."/>
            <person name="Morgenstern I."/>
            <person name="Morin E."/>
            <person name="Murat C."/>
            <person name="Nagy L.G."/>
            <person name="Nolan M."/>
            <person name="Ohm R.A."/>
            <person name="Patyshakuliyeva A."/>
            <person name="Rokas A."/>
            <person name="Ruiz-Duenas F.J."/>
            <person name="Sabat G."/>
            <person name="Salamov A."/>
            <person name="Samejima M."/>
            <person name="Schmutz J."/>
            <person name="Slot J.C."/>
            <person name="St John F."/>
            <person name="Stenlid J."/>
            <person name="Sun H."/>
            <person name="Sun S."/>
            <person name="Syed K."/>
            <person name="Tsang A."/>
            <person name="Wiebenga A."/>
            <person name="Young D."/>
            <person name="Pisabarro A."/>
            <person name="Eastwood D.C."/>
            <person name="Martin F."/>
            <person name="Cullen D."/>
            <person name="Grigoriev I.V."/>
            <person name="Hibbett D.S."/>
        </authorList>
    </citation>
    <scope>NUCLEOTIDE SEQUENCE [LARGE SCALE GENOMIC DNA]</scope>
    <source>
        <strain evidence="3 4">DJM-731 SS1</strain>
    </source>
</reference>
<feature type="non-terminal residue" evidence="3">
    <location>
        <position position="123"/>
    </location>
</feature>
<dbReference type="AlphaFoldDB" id="M5FUQ4"/>
<sequence>MISLVLSLVVATFAMLSKAWIREYMRILPAAPYDQAHHRQFRLEGIRQWRMGSIMEILPLLLHLSFVLFCWGLIEMSAHANSRMLFIVTTCTCVLALGLYTLFCILPLFDPRCPFRTPWAALF</sequence>
<evidence type="ECO:0000313" key="3">
    <source>
        <dbReference type="EMBL" id="EJT97001.1"/>
    </source>
</evidence>
<evidence type="ECO:0000256" key="1">
    <source>
        <dbReference type="SAM" id="Phobius"/>
    </source>
</evidence>